<dbReference type="Proteomes" id="UP000499080">
    <property type="component" value="Unassembled WGS sequence"/>
</dbReference>
<comment type="caution">
    <text evidence="1">The sequence shown here is derived from an EMBL/GenBank/DDBJ whole genome shotgun (WGS) entry which is preliminary data.</text>
</comment>
<dbReference type="PANTHER" id="PTHR46060:SF1">
    <property type="entry name" value="MARINER MOS1 TRANSPOSASE-LIKE PROTEIN"/>
    <property type="match status" value="1"/>
</dbReference>
<dbReference type="InterPro" id="IPR052709">
    <property type="entry name" value="Transposase-MT_Hybrid"/>
</dbReference>
<sequence>MVSRIDAPSKSVMLFAFFKQKAGLWKTINAAVYCQTLRPPLRSMLTSGVVLIHDNAFPHSAVVIQQRLKQFKWDVSNYPAYSPDLATSDFHLFPELENLLGGQSFQKNE</sequence>
<gene>
    <name evidence="1" type="ORF">AVEN_153414_1</name>
</gene>
<keyword evidence="2" id="KW-1185">Reference proteome</keyword>
<dbReference type="Gene3D" id="3.30.420.10">
    <property type="entry name" value="Ribonuclease H-like superfamily/Ribonuclease H"/>
    <property type="match status" value="1"/>
</dbReference>
<accession>A0A4Y2E7T2</accession>
<protein>
    <recommendedName>
        <fullName evidence="3">Mariner Mos1 transposase</fullName>
    </recommendedName>
</protein>
<proteinExistence type="predicted"/>
<dbReference type="AlphaFoldDB" id="A0A4Y2E7T2"/>
<dbReference type="OrthoDB" id="6434393at2759"/>
<dbReference type="EMBL" id="BGPR01000533">
    <property type="protein sequence ID" value="GBM25232.1"/>
    <property type="molecule type" value="Genomic_DNA"/>
</dbReference>
<name>A0A4Y2E7T2_ARAVE</name>
<evidence type="ECO:0000313" key="1">
    <source>
        <dbReference type="EMBL" id="GBM25232.1"/>
    </source>
</evidence>
<dbReference type="PANTHER" id="PTHR46060">
    <property type="entry name" value="MARINER MOS1 TRANSPOSASE-LIKE PROTEIN"/>
    <property type="match status" value="1"/>
</dbReference>
<evidence type="ECO:0008006" key="3">
    <source>
        <dbReference type="Google" id="ProtNLM"/>
    </source>
</evidence>
<dbReference type="GO" id="GO:0003676">
    <property type="term" value="F:nucleic acid binding"/>
    <property type="evidence" value="ECO:0007669"/>
    <property type="project" value="InterPro"/>
</dbReference>
<organism evidence="1 2">
    <name type="scientific">Araneus ventricosus</name>
    <name type="common">Orbweaver spider</name>
    <name type="synonym">Epeira ventricosa</name>
    <dbReference type="NCBI Taxonomy" id="182803"/>
    <lineage>
        <taxon>Eukaryota</taxon>
        <taxon>Metazoa</taxon>
        <taxon>Ecdysozoa</taxon>
        <taxon>Arthropoda</taxon>
        <taxon>Chelicerata</taxon>
        <taxon>Arachnida</taxon>
        <taxon>Araneae</taxon>
        <taxon>Araneomorphae</taxon>
        <taxon>Entelegynae</taxon>
        <taxon>Araneoidea</taxon>
        <taxon>Araneidae</taxon>
        <taxon>Araneus</taxon>
    </lineage>
</organism>
<reference evidence="1 2" key="1">
    <citation type="journal article" date="2019" name="Sci. Rep.">
        <title>Orb-weaving spider Araneus ventricosus genome elucidates the spidroin gene catalogue.</title>
        <authorList>
            <person name="Kono N."/>
            <person name="Nakamura H."/>
            <person name="Ohtoshi R."/>
            <person name="Moran D.A.P."/>
            <person name="Shinohara A."/>
            <person name="Yoshida Y."/>
            <person name="Fujiwara M."/>
            <person name="Mori M."/>
            <person name="Tomita M."/>
            <person name="Arakawa K."/>
        </authorList>
    </citation>
    <scope>NUCLEOTIDE SEQUENCE [LARGE SCALE GENOMIC DNA]</scope>
</reference>
<evidence type="ECO:0000313" key="2">
    <source>
        <dbReference type="Proteomes" id="UP000499080"/>
    </source>
</evidence>
<dbReference type="InterPro" id="IPR036397">
    <property type="entry name" value="RNaseH_sf"/>
</dbReference>